<organism evidence="2 3">
    <name type="scientific">Qipengyuania algicida</name>
    <dbReference type="NCBI Taxonomy" id="1836209"/>
    <lineage>
        <taxon>Bacteria</taxon>
        <taxon>Pseudomonadati</taxon>
        <taxon>Pseudomonadota</taxon>
        <taxon>Alphaproteobacteria</taxon>
        <taxon>Sphingomonadales</taxon>
        <taxon>Erythrobacteraceae</taxon>
        <taxon>Qipengyuania</taxon>
    </lineage>
</organism>
<dbReference type="Proteomes" id="UP000439780">
    <property type="component" value="Unassembled WGS sequence"/>
</dbReference>
<name>A0A845AE99_9SPHN</name>
<feature type="transmembrane region" description="Helical" evidence="1">
    <location>
        <begin position="56"/>
        <end position="75"/>
    </location>
</feature>
<evidence type="ECO:0000256" key="1">
    <source>
        <dbReference type="SAM" id="Phobius"/>
    </source>
</evidence>
<gene>
    <name evidence="2" type="ORF">GRI58_00450</name>
</gene>
<sequence length="81" mass="9090">MSDYLPAGLRFASDTEWLALWGAGFILLALLALLMERRRHRRNRVRRPDNVGWVPWTGMFLSCAIVGGGMLAVTLPKLLGH</sequence>
<keyword evidence="1" id="KW-1133">Transmembrane helix</keyword>
<evidence type="ECO:0000313" key="3">
    <source>
        <dbReference type="Proteomes" id="UP000439780"/>
    </source>
</evidence>
<reference evidence="2 3" key="1">
    <citation type="submission" date="2019-12" db="EMBL/GenBank/DDBJ databases">
        <title>Genomic-based taxomic classification of the family Erythrobacteraceae.</title>
        <authorList>
            <person name="Xu L."/>
        </authorList>
    </citation>
    <scope>NUCLEOTIDE SEQUENCE [LARGE SCALE GENOMIC DNA]</scope>
    <source>
        <strain evidence="2 3">KEMB 9005-328</strain>
    </source>
</reference>
<comment type="caution">
    <text evidence="2">The sequence shown here is derived from an EMBL/GenBank/DDBJ whole genome shotgun (WGS) entry which is preliminary data.</text>
</comment>
<evidence type="ECO:0000313" key="2">
    <source>
        <dbReference type="EMBL" id="MXP27291.1"/>
    </source>
</evidence>
<keyword evidence="1" id="KW-0812">Transmembrane</keyword>
<dbReference type="EMBL" id="WTYA01000001">
    <property type="protein sequence ID" value="MXP27291.1"/>
    <property type="molecule type" value="Genomic_DNA"/>
</dbReference>
<feature type="transmembrane region" description="Helical" evidence="1">
    <location>
        <begin position="17"/>
        <end position="35"/>
    </location>
</feature>
<protein>
    <submittedName>
        <fullName evidence="2">Uncharacterized protein</fullName>
    </submittedName>
</protein>
<dbReference type="RefSeq" id="WP_160751595.1">
    <property type="nucleotide sequence ID" value="NZ_WTYA01000001.1"/>
</dbReference>
<proteinExistence type="predicted"/>
<dbReference type="OrthoDB" id="7585827at2"/>
<keyword evidence="1" id="KW-0472">Membrane</keyword>
<accession>A0A845AE99</accession>
<dbReference type="AlphaFoldDB" id="A0A845AE99"/>
<keyword evidence="3" id="KW-1185">Reference proteome</keyword>